<dbReference type="InterPro" id="IPR041465">
    <property type="entry name" value="SfsA_N"/>
</dbReference>
<dbReference type="HAMAP" id="MF_00095">
    <property type="entry name" value="SfsA"/>
    <property type="match status" value="1"/>
</dbReference>
<proteinExistence type="inferred from homology"/>
<dbReference type="AlphaFoldDB" id="A0A932GRM5"/>
<dbReference type="PANTHER" id="PTHR30545">
    <property type="entry name" value="SUGAR FERMENTATION STIMULATION PROTEIN A"/>
    <property type="match status" value="1"/>
</dbReference>
<dbReference type="EMBL" id="JACPSX010000265">
    <property type="protein sequence ID" value="MBI3016123.1"/>
    <property type="molecule type" value="Genomic_DNA"/>
</dbReference>
<dbReference type="PANTHER" id="PTHR30545:SF2">
    <property type="entry name" value="SUGAR FERMENTATION STIMULATION PROTEIN A"/>
    <property type="match status" value="1"/>
</dbReference>
<dbReference type="InterPro" id="IPR040452">
    <property type="entry name" value="SfsA_C"/>
</dbReference>
<dbReference type="Pfam" id="PF03749">
    <property type="entry name" value="SfsA"/>
    <property type="match status" value="1"/>
</dbReference>
<dbReference type="CDD" id="cd22359">
    <property type="entry name" value="SfsA-like_bacterial"/>
    <property type="match status" value="1"/>
</dbReference>
<dbReference type="Gene3D" id="2.40.50.580">
    <property type="match status" value="1"/>
</dbReference>
<accession>A0A932GRM5</accession>
<dbReference type="GO" id="GO:0003677">
    <property type="term" value="F:DNA binding"/>
    <property type="evidence" value="ECO:0007669"/>
    <property type="project" value="InterPro"/>
</dbReference>
<comment type="similarity">
    <text evidence="1">Belongs to the SfsA family.</text>
</comment>
<comment type="caution">
    <text evidence="4">The sequence shown here is derived from an EMBL/GenBank/DDBJ whole genome shotgun (WGS) entry which is preliminary data.</text>
</comment>
<feature type="domain" description="Sugar fermentation stimulation protein C-terminal" evidence="2">
    <location>
        <begin position="83"/>
        <end position="219"/>
    </location>
</feature>
<evidence type="ECO:0000259" key="2">
    <source>
        <dbReference type="Pfam" id="PF03749"/>
    </source>
</evidence>
<name>A0A932GRM5_UNCTE</name>
<evidence type="ECO:0000313" key="4">
    <source>
        <dbReference type="EMBL" id="MBI3016123.1"/>
    </source>
</evidence>
<organism evidence="4 5">
    <name type="scientific">Tectimicrobiota bacterium</name>
    <dbReference type="NCBI Taxonomy" id="2528274"/>
    <lineage>
        <taxon>Bacteria</taxon>
        <taxon>Pseudomonadati</taxon>
        <taxon>Nitrospinota/Tectimicrobiota group</taxon>
        <taxon>Candidatus Tectimicrobiota</taxon>
    </lineage>
</organism>
<dbReference type="InterPro" id="IPR005224">
    <property type="entry name" value="SfsA"/>
</dbReference>
<dbReference type="Gene3D" id="3.40.1350.60">
    <property type="match status" value="1"/>
</dbReference>
<dbReference type="Proteomes" id="UP000741360">
    <property type="component" value="Unassembled WGS sequence"/>
</dbReference>
<gene>
    <name evidence="1 4" type="primary">sfsA</name>
    <name evidence="4" type="ORF">HYY65_13920</name>
</gene>
<evidence type="ECO:0000259" key="3">
    <source>
        <dbReference type="Pfam" id="PF17746"/>
    </source>
</evidence>
<dbReference type="Pfam" id="PF17746">
    <property type="entry name" value="SfsA_N"/>
    <property type="match status" value="1"/>
</dbReference>
<reference evidence="4" key="1">
    <citation type="submission" date="2020-07" db="EMBL/GenBank/DDBJ databases">
        <title>Huge and variable diversity of episymbiotic CPR bacteria and DPANN archaea in groundwater ecosystems.</title>
        <authorList>
            <person name="He C.Y."/>
            <person name="Keren R."/>
            <person name="Whittaker M."/>
            <person name="Farag I.F."/>
            <person name="Doudna J."/>
            <person name="Cate J.H.D."/>
            <person name="Banfield J.F."/>
        </authorList>
    </citation>
    <scope>NUCLEOTIDE SEQUENCE</scope>
    <source>
        <strain evidence="4">NC_groundwater_717_Ag_S-0.2um_59_8</strain>
    </source>
</reference>
<sequence>MRFPRPLVPGILIRRYKRFLADVRLADGAEVTAHCPNSGSMRSCNEPGRPVLLSRSSNENRKLAYTWEMIRMGRVWVGINTSLPNRIVRQAIEEGRISELGEYPEIRSEVPFGKASRVDLLLQGPGAPCYVEVKNVSLVEKEIAYFPDSVTARGTKHLRELAARVRQGDRAVMFYLVQRSDGRVFRPADHIDPIYGKALRRALRAGVEILVYRARVSPRGVVIDGKIPYEIPVLSP</sequence>
<dbReference type="NCBIfam" id="TIGR00230">
    <property type="entry name" value="sfsA"/>
    <property type="match status" value="1"/>
</dbReference>
<protein>
    <recommendedName>
        <fullName evidence="1">Sugar fermentation stimulation protein homolog</fullName>
    </recommendedName>
</protein>
<evidence type="ECO:0000313" key="5">
    <source>
        <dbReference type="Proteomes" id="UP000741360"/>
    </source>
</evidence>
<feature type="domain" description="SfsA N-terminal OB" evidence="3">
    <location>
        <begin position="13"/>
        <end position="79"/>
    </location>
</feature>
<evidence type="ECO:0000256" key="1">
    <source>
        <dbReference type="HAMAP-Rule" id="MF_00095"/>
    </source>
</evidence>